<keyword evidence="10" id="KW-0326">Glycosidase</keyword>
<keyword evidence="8" id="KW-0732">Signal</keyword>
<keyword evidence="9" id="KW-0378">Hydrolase</keyword>
<keyword evidence="7" id="KW-0808">Transferase</keyword>
<evidence type="ECO:0000256" key="4">
    <source>
        <dbReference type="ARBA" id="ARBA00022512"/>
    </source>
</evidence>
<dbReference type="Gene3D" id="2.60.120.200">
    <property type="match status" value="1"/>
</dbReference>
<dbReference type="Proteomes" id="UP000836841">
    <property type="component" value="Unassembled WGS sequence"/>
</dbReference>
<keyword evidence="4" id="KW-0134">Cell wall</keyword>
<evidence type="ECO:0000256" key="12">
    <source>
        <dbReference type="ARBA" id="ARBA00034022"/>
    </source>
</evidence>
<comment type="subcellular location">
    <subcellularLocation>
        <location evidence="1">Secreted</location>
        <location evidence="1">Cell wall</location>
    </subcellularLocation>
    <subcellularLocation>
        <location evidence="2">Secreted</location>
        <location evidence="2">Extracellular space</location>
        <location evidence="2">Apoplast</location>
    </subcellularLocation>
</comment>
<evidence type="ECO:0000256" key="6">
    <source>
        <dbReference type="ARBA" id="ARBA00022525"/>
    </source>
</evidence>
<evidence type="ECO:0000256" key="3">
    <source>
        <dbReference type="ARBA" id="ARBA00012152"/>
    </source>
</evidence>
<dbReference type="GO" id="GO:0048046">
    <property type="term" value="C:apoplast"/>
    <property type="evidence" value="ECO:0007669"/>
    <property type="project" value="UniProtKB-SubCell"/>
</dbReference>
<evidence type="ECO:0000256" key="5">
    <source>
        <dbReference type="ARBA" id="ARBA00022523"/>
    </source>
</evidence>
<evidence type="ECO:0000256" key="10">
    <source>
        <dbReference type="ARBA" id="ARBA00023295"/>
    </source>
</evidence>
<dbReference type="GO" id="GO:0016762">
    <property type="term" value="F:xyloglucan:xyloglucosyl transferase activity"/>
    <property type="evidence" value="ECO:0007669"/>
    <property type="project" value="UniProtKB-EC"/>
</dbReference>
<sequence length="95" mass="11791">MIFFIDNMPIRIHKNQEDFNVPYPKTRPMRVFSGLWIADDWAMQGRLPASSRPMQERLDERGRRRLMWVQKRYMIYNYYKDLKRFPERLPHDCKP</sequence>
<evidence type="ECO:0000256" key="1">
    <source>
        <dbReference type="ARBA" id="ARBA00004191"/>
    </source>
</evidence>
<keyword evidence="16" id="KW-1185">Reference proteome</keyword>
<comment type="caution">
    <text evidence="15">The sequence shown here is derived from an EMBL/GenBank/DDBJ whole genome shotgun (WGS) entry which is preliminary data.</text>
</comment>
<evidence type="ECO:0000256" key="8">
    <source>
        <dbReference type="ARBA" id="ARBA00022729"/>
    </source>
</evidence>
<organism evidence="15 16">
    <name type="scientific">Thlaspi arvense</name>
    <name type="common">Field penny-cress</name>
    <dbReference type="NCBI Taxonomy" id="13288"/>
    <lineage>
        <taxon>Eukaryota</taxon>
        <taxon>Viridiplantae</taxon>
        <taxon>Streptophyta</taxon>
        <taxon>Embryophyta</taxon>
        <taxon>Tracheophyta</taxon>
        <taxon>Spermatophyta</taxon>
        <taxon>Magnoliopsida</taxon>
        <taxon>eudicotyledons</taxon>
        <taxon>Gunneridae</taxon>
        <taxon>Pentapetalae</taxon>
        <taxon>rosids</taxon>
        <taxon>malvids</taxon>
        <taxon>Brassicales</taxon>
        <taxon>Brassicaceae</taxon>
        <taxon>Thlaspideae</taxon>
        <taxon>Thlaspi</taxon>
    </lineage>
</organism>
<dbReference type="Pfam" id="PF06955">
    <property type="entry name" value="XET_C"/>
    <property type="match status" value="1"/>
</dbReference>
<evidence type="ECO:0000259" key="13">
    <source>
        <dbReference type="Pfam" id="PF00722"/>
    </source>
</evidence>
<dbReference type="EMBL" id="CAJVSB020000220">
    <property type="protein sequence ID" value="CAH2042900.1"/>
    <property type="molecule type" value="Genomic_DNA"/>
</dbReference>
<dbReference type="SUPFAM" id="SSF49899">
    <property type="entry name" value="Concanavalin A-like lectins/glucanases"/>
    <property type="match status" value="1"/>
</dbReference>
<dbReference type="Pfam" id="PF00722">
    <property type="entry name" value="Glyco_hydro_16"/>
    <property type="match status" value="1"/>
</dbReference>
<evidence type="ECO:0000313" key="16">
    <source>
        <dbReference type="Proteomes" id="UP000836841"/>
    </source>
</evidence>
<dbReference type="InterPro" id="IPR000757">
    <property type="entry name" value="Beta-glucanase-like"/>
</dbReference>
<protein>
    <recommendedName>
        <fullName evidence="3">xyloglucan:xyloglucosyl transferase</fullName>
        <ecNumber evidence="3">2.4.1.207</ecNumber>
    </recommendedName>
</protein>
<evidence type="ECO:0000313" key="15">
    <source>
        <dbReference type="EMBL" id="CAH2042900.1"/>
    </source>
</evidence>
<evidence type="ECO:0000256" key="9">
    <source>
        <dbReference type="ARBA" id="ARBA00022801"/>
    </source>
</evidence>
<dbReference type="GO" id="GO:0044042">
    <property type="term" value="P:glucan metabolic process"/>
    <property type="evidence" value="ECO:0007669"/>
    <property type="project" value="InterPro"/>
</dbReference>
<evidence type="ECO:0000256" key="11">
    <source>
        <dbReference type="ARBA" id="ARBA00023316"/>
    </source>
</evidence>
<keyword evidence="6" id="KW-0964">Secreted</keyword>
<proteinExistence type="predicted"/>
<accession>A0AAU9RIA3</accession>
<dbReference type="GO" id="GO:0004553">
    <property type="term" value="F:hydrolase activity, hydrolyzing O-glycosyl compounds"/>
    <property type="evidence" value="ECO:0007669"/>
    <property type="project" value="InterPro"/>
</dbReference>
<gene>
    <name evidence="15" type="ORF">TAV2_LOCUS4869</name>
</gene>
<feature type="domain" description="Xyloglucan endo-transglycosylase C-terminal" evidence="14">
    <location>
        <begin position="50"/>
        <end position="93"/>
    </location>
</feature>
<dbReference type="PANTHER" id="PTHR31062">
    <property type="entry name" value="XYLOGLUCAN ENDOTRANSGLUCOSYLASE/HYDROLASE PROTEIN 8-RELATED"/>
    <property type="match status" value="1"/>
</dbReference>
<dbReference type="AlphaFoldDB" id="A0AAU9RIA3"/>
<keyword evidence="11" id="KW-0961">Cell wall biogenesis/degradation</keyword>
<evidence type="ECO:0000259" key="14">
    <source>
        <dbReference type="Pfam" id="PF06955"/>
    </source>
</evidence>
<comment type="catalytic activity">
    <reaction evidence="12">
        <text>breaks a beta-(1-&gt;4) bond in the backbone of a xyloglucan and transfers the xyloglucanyl segment on to O-4 of the non-reducing terminal glucose residue of an acceptor, which can be a xyloglucan or an oligosaccharide of xyloglucan.</text>
        <dbReference type="EC" id="2.4.1.207"/>
    </reaction>
</comment>
<dbReference type="InterPro" id="IPR013320">
    <property type="entry name" value="ConA-like_dom_sf"/>
</dbReference>
<keyword evidence="5" id="KW-0052">Apoplast</keyword>
<name>A0AAU9RIA3_THLAR</name>
<dbReference type="InterPro" id="IPR044791">
    <property type="entry name" value="Beta-glucanase/XTH"/>
</dbReference>
<reference evidence="15 16" key="1">
    <citation type="submission" date="2022-03" db="EMBL/GenBank/DDBJ databases">
        <authorList>
            <person name="Nunn A."/>
            <person name="Chopra R."/>
            <person name="Nunn A."/>
            <person name="Contreras Garrido A."/>
        </authorList>
    </citation>
    <scope>NUCLEOTIDE SEQUENCE [LARGE SCALE GENOMIC DNA]</scope>
</reference>
<dbReference type="InterPro" id="IPR010713">
    <property type="entry name" value="XET_C"/>
</dbReference>
<dbReference type="EC" id="2.4.1.207" evidence="3"/>
<evidence type="ECO:0000256" key="2">
    <source>
        <dbReference type="ARBA" id="ARBA00004271"/>
    </source>
</evidence>
<dbReference type="GO" id="GO:0071555">
    <property type="term" value="P:cell wall organization"/>
    <property type="evidence" value="ECO:0007669"/>
    <property type="project" value="UniProtKB-KW"/>
</dbReference>
<feature type="domain" description="GH16" evidence="13">
    <location>
        <begin position="2"/>
        <end position="45"/>
    </location>
</feature>
<evidence type="ECO:0000256" key="7">
    <source>
        <dbReference type="ARBA" id="ARBA00022679"/>
    </source>
</evidence>